<dbReference type="PANTHER" id="PTHR42765:SF2">
    <property type="entry name" value="TYROSINE--TRNA LIGASE"/>
    <property type="match status" value="1"/>
</dbReference>
<evidence type="ECO:0000256" key="6">
    <source>
        <dbReference type="SAM" id="MobiDB-lite"/>
    </source>
</evidence>
<keyword evidence="9" id="KW-1185">Reference proteome</keyword>
<feature type="region of interest" description="Disordered" evidence="6">
    <location>
        <begin position="50"/>
        <end position="77"/>
    </location>
</feature>
<proteinExistence type="predicted"/>
<dbReference type="SUPFAM" id="SSF52374">
    <property type="entry name" value="Nucleotidylyl transferase"/>
    <property type="match status" value="1"/>
</dbReference>
<dbReference type="PANTHER" id="PTHR42765">
    <property type="entry name" value="SOLEUCYL-TRNA SYNTHETASE"/>
    <property type="match status" value="1"/>
</dbReference>
<accession>A0A3S5B4R5</accession>
<dbReference type="Gene3D" id="1.10.730.10">
    <property type="entry name" value="Isoleucyl-tRNA Synthetase, Domain 1"/>
    <property type="match status" value="1"/>
</dbReference>
<feature type="compositionally biased region" description="Polar residues" evidence="6">
    <location>
        <begin position="50"/>
        <end position="68"/>
    </location>
</feature>
<keyword evidence="1" id="KW-0436">Ligase</keyword>
<evidence type="ECO:0000256" key="5">
    <source>
        <dbReference type="ARBA" id="ARBA00023146"/>
    </source>
</evidence>
<dbReference type="InterPro" id="IPR050081">
    <property type="entry name" value="Ile-tRNA_ligase"/>
</dbReference>
<evidence type="ECO:0000313" key="8">
    <source>
        <dbReference type="EMBL" id="VEL13156.1"/>
    </source>
</evidence>
<organism evidence="8 9">
    <name type="scientific">Protopolystoma xenopodis</name>
    <dbReference type="NCBI Taxonomy" id="117903"/>
    <lineage>
        <taxon>Eukaryota</taxon>
        <taxon>Metazoa</taxon>
        <taxon>Spiralia</taxon>
        <taxon>Lophotrochozoa</taxon>
        <taxon>Platyhelminthes</taxon>
        <taxon>Monogenea</taxon>
        <taxon>Polyopisthocotylea</taxon>
        <taxon>Polystomatidea</taxon>
        <taxon>Polystomatidae</taxon>
        <taxon>Protopolystoma</taxon>
    </lineage>
</organism>
<reference evidence="8" key="1">
    <citation type="submission" date="2018-11" db="EMBL/GenBank/DDBJ databases">
        <authorList>
            <consortium name="Pathogen Informatics"/>
        </authorList>
    </citation>
    <scope>NUCLEOTIDE SEQUENCE</scope>
</reference>
<dbReference type="Pfam" id="PF00133">
    <property type="entry name" value="tRNA-synt_1"/>
    <property type="match status" value="1"/>
</dbReference>
<comment type="caution">
    <text evidence="8">The sequence shown here is derived from an EMBL/GenBank/DDBJ whole genome shotgun (WGS) entry which is preliminary data.</text>
</comment>
<dbReference type="Gene3D" id="3.40.50.620">
    <property type="entry name" value="HUPs"/>
    <property type="match status" value="1"/>
</dbReference>
<dbReference type="GO" id="GO:0006418">
    <property type="term" value="P:tRNA aminoacylation for protein translation"/>
    <property type="evidence" value="ECO:0007669"/>
    <property type="project" value="InterPro"/>
</dbReference>
<dbReference type="Proteomes" id="UP000784294">
    <property type="component" value="Unassembled WGS sequence"/>
</dbReference>
<gene>
    <name evidence="8" type="ORF">PXEA_LOCUS6596</name>
</gene>
<dbReference type="InterPro" id="IPR002300">
    <property type="entry name" value="aa-tRNA-synth_Ia"/>
</dbReference>
<dbReference type="GO" id="GO:0005524">
    <property type="term" value="F:ATP binding"/>
    <property type="evidence" value="ECO:0007669"/>
    <property type="project" value="UniProtKB-KW"/>
</dbReference>
<evidence type="ECO:0000256" key="4">
    <source>
        <dbReference type="ARBA" id="ARBA00022917"/>
    </source>
</evidence>
<evidence type="ECO:0000259" key="7">
    <source>
        <dbReference type="Pfam" id="PF00133"/>
    </source>
</evidence>
<dbReference type="OrthoDB" id="10264412at2759"/>
<keyword evidence="2" id="KW-0547">Nucleotide-binding</keyword>
<sequence length="230" mass="25486">MILSSAITGKSPFRRLVVHGFTTDSDGHKMSKSLGNVISPSSLLMPRESLSSHLNEPQQTQKHLSKSGSAIHRQTKRSASVVQRHTLDVLRCWAAASALSSRVPFGYRELDKQAIKYRQVRNGFRFMLGNLNDYCPLTHLAMLTNTSISNPVGGTLALFSQLSSALLNRDHSSVSHLSSLDRVALTRVGWCLNRAASLHYPAFTFDSLIGEVDNLFSWLSSTYHTSVKDR</sequence>
<dbReference type="EMBL" id="CAAALY010016899">
    <property type="protein sequence ID" value="VEL13156.1"/>
    <property type="molecule type" value="Genomic_DNA"/>
</dbReference>
<keyword evidence="3" id="KW-0067">ATP-binding</keyword>
<dbReference type="AlphaFoldDB" id="A0A3S5B4R5"/>
<keyword evidence="5" id="KW-0030">Aminoacyl-tRNA synthetase</keyword>
<dbReference type="InterPro" id="IPR014729">
    <property type="entry name" value="Rossmann-like_a/b/a_fold"/>
</dbReference>
<evidence type="ECO:0000256" key="3">
    <source>
        <dbReference type="ARBA" id="ARBA00022840"/>
    </source>
</evidence>
<feature type="domain" description="Aminoacyl-tRNA synthetase class Ia" evidence="7">
    <location>
        <begin position="2"/>
        <end position="100"/>
    </location>
</feature>
<protein>
    <recommendedName>
        <fullName evidence="7">Aminoacyl-tRNA synthetase class Ia domain-containing protein</fullName>
    </recommendedName>
</protein>
<keyword evidence="4" id="KW-0648">Protein biosynthesis</keyword>
<evidence type="ECO:0000313" key="9">
    <source>
        <dbReference type="Proteomes" id="UP000784294"/>
    </source>
</evidence>
<evidence type="ECO:0000256" key="1">
    <source>
        <dbReference type="ARBA" id="ARBA00022598"/>
    </source>
</evidence>
<dbReference type="GO" id="GO:0004812">
    <property type="term" value="F:aminoacyl-tRNA ligase activity"/>
    <property type="evidence" value="ECO:0007669"/>
    <property type="project" value="UniProtKB-KW"/>
</dbReference>
<evidence type="ECO:0000256" key="2">
    <source>
        <dbReference type="ARBA" id="ARBA00022741"/>
    </source>
</evidence>
<name>A0A3S5B4R5_9PLAT</name>